<feature type="region of interest" description="Disordered" evidence="1">
    <location>
        <begin position="70"/>
        <end position="107"/>
    </location>
</feature>
<name>A0A9D1MJD1_9FIRM</name>
<accession>A0A9D1MJD1</accession>
<dbReference type="InterPro" id="IPR001940">
    <property type="entry name" value="Peptidase_S1C"/>
</dbReference>
<dbReference type="Pfam" id="PF13365">
    <property type="entry name" value="Trypsin_2"/>
    <property type="match status" value="1"/>
</dbReference>
<dbReference type="PRINTS" id="PR00834">
    <property type="entry name" value="PROTEASES2C"/>
</dbReference>
<dbReference type="PANTHER" id="PTHR43019:SF23">
    <property type="entry name" value="PROTEASE DO-LIKE 5, CHLOROPLASTIC"/>
    <property type="match status" value="1"/>
</dbReference>
<dbReference type="EMBL" id="DVNE01000018">
    <property type="protein sequence ID" value="HIU61382.1"/>
    <property type="molecule type" value="Genomic_DNA"/>
</dbReference>
<evidence type="ECO:0000313" key="3">
    <source>
        <dbReference type="Proteomes" id="UP000824110"/>
    </source>
</evidence>
<sequence length="307" mass="32370">MNKLCKTCGGELELVRKNGDVSEYRCTCCDNMYFIRKGEEFTSGAGSRPHATAFGATADLNKFAQPYKPAQNTTTAQQRPTAYVPESAKAQPTNTQPTARAVADPSEKEVRLDGAGVYAACIDSVIEVRAYRGKSLFSGSAYSLGGGYAVTNAHVVAEGGRPCDRLELYACGKRFGGSIAALGTSGMGEDLALLKLSDVPAQLKAVKFADVSQLKNGQTLYVIGNSLGGGTCITSGIVSDKRRLLEGKQRLMTDCAVNRGNSGGPVFNDRAEVVGTIVAVTTTAEGMNYAIPADIVKKFLALNGIKI</sequence>
<dbReference type="InterPro" id="IPR009003">
    <property type="entry name" value="Peptidase_S1_PA"/>
</dbReference>
<organism evidence="2 3">
    <name type="scientific">Candidatus Coproplasma excrementigallinarum</name>
    <dbReference type="NCBI Taxonomy" id="2840747"/>
    <lineage>
        <taxon>Bacteria</taxon>
        <taxon>Bacillati</taxon>
        <taxon>Bacillota</taxon>
        <taxon>Clostridia</taxon>
        <taxon>Eubacteriales</taxon>
        <taxon>Candidatus Coproplasma</taxon>
    </lineage>
</organism>
<comment type="caution">
    <text evidence="2">The sequence shown here is derived from an EMBL/GenBank/DDBJ whole genome shotgun (WGS) entry which is preliminary data.</text>
</comment>
<dbReference type="SUPFAM" id="SSF50494">
    <property type="entry name" value="Trypsin-like serine proteases"/>
    <property type="match status" value="1"/>
</dbReference>
<evidence type="ECO:0000256" key="1">
    <source>
        <dbReference type="SAM" id="MobiDB-lite"/>
    </source>
</evidence>
<dbReference type="PANTHER" id="PTHR43019">
    <property type="entry name" value="SERINE ENDOPROTEASE DEGS"/>
    <property type="match status" value="1"/>
</dbReference>
<gene>
    <name evidence="2" type="ORF">IAB69_01870</name>
</gene>
<dbReference type="GO" id="GO:0004252">
    <property type="term" value="F:serine-type endopeptidase activity"/>
    <property type="evidence" value="ECO:0007669"/>
    <property type="project" value="InterPro"/>
</dbReference>
<proteinExistence type="predicted"/>
<dbReference type="Proteomes" id="UP000824110">
    <property type="component" value="Unassembled WGS sequence"/>
</dbReference>
<protein>
    <submittedName>
        <fullName evidence="2">Trypsin-like peptidase domain-containing protein</fullName>
    </submittedName>
</protein>
<evidence type="ECO:0000313" key="2">
    <source>
        <dbReference type="EMBL" id="HIU61382.1"/>
    </source>
</evidence>
<dbReference type="GO" id="GO:0006508">
    <property type="term" value="P:proteolysis"/>
    <property type="evidence" value="ECO:0007669"/>
    <property type="project" value="InterPro"/>
</dbReference>
<reference evidence="2" key="2">
    <citation type="journal article" date="2021" name="PeerJ">
        <title>Extensive microbial diversity within the chicken gut microbiome revealed by metagenomics and culture.</title>
        <authorList>
            <person name="Gilroy R."/>
            <person name="Ravi A."/>
            <person name="Getino M."/>
            <person name="Pursley I."/>
            <person name="Horton D.L."/>
            <person name="Alikhan N.F."/>
            <person name="Baker D."/>
            <person name="Gharbi K."/>
            <person name="Hall N."/>
            <person name="Watson M."/>
            <person name="Adriaenssens E.M."/>
            <person name="Foster-Nyarko E."/>
            <person name="Jarju S."/>
            <person name="Secka A."/>
            <person name="Antonio M."/>
            <person name="Oren A."/>
            <person name="Chaudhuri R.R."/>
            <person name="La Ragione R."/>
            <person name="Hildebrand F."/>
            <person name="Pallen M.J."/>
        </authorList>
    </citation>
    <scope>NUCLEOTIDE SEQUENCE</scope>
    <source>
        <strain evidence="2">CHK195-12923</strain>
    </source>
</reference>
<reference evidence="2" key="1">
    <citation type="submission" date="2020-10" db="EMBL/GenBank/DDBJ databases">
        <authorList>
            <person name="Gilroy R."/>
        </authorList>
    </citation>
    <scope>NUCLEOTIDE SEQUENCE</scope>
    <source>
        <strain evidence="2">CHK195-12923</strain>
    </source>
</reference>
<dbReference type="AlphaFoldDB" id="A0A9D1MJD1"/>
<feature type="compositionally biased region" description="Polar residues" evidence="1">
    <location>
        <begin position="70"/>
        <end position="80"/>
    </location>
</feature>
<dbReference type="Gene3D" id="2.40.10.120">
    <property type="match status" value="1"/>
</dbReference>